<dbReference type="EMBL" id="LIBJ01000138">
    <property type="protein sequence ID" value="KRO47686.1"/>
    <property type="molecule type" value="Genomic_DNA"/>
</dbReference>
<evidence type="ECO:0000259" key="1">
    <source>
        <dbReference type="Pfam" id="PF00158"/>
    </source>
</evidence>
<dbReference type="Gene3D" id="3.40.50.300">
    <property type="entry name" value="P-loop containing nucleotide triphosphate hydrolases"/>
    <property type="match status" value="1"/>
</dbReference>
<name>A0A0R2QBS3_9ACTN</name>
<reference evidence="2 3" key="1">
    <citation type="submission" date="2015-10" db="EMBL/GenBank/DDBJ databases">
        <title>Metagenome-Assembled Genomes uncover a global brackish microbiome.</title>
        <authorList>
            <person name="Hugerth L.W."/>
            <person name="Larsson J."/>
            <person name="Alneberg J."/>
            <person name="Lindh M.V."/>
            <person name="Legrand C."/>
            <person name="Pinhassi J."/>
            <person name="Andersson A.F."/>
        </authorList>
    </citation>
    <scope>NUCLEOTIDE SEQUENCE [LARGE SCALE GENOMIC DNA]</scope>
    <source>
        <strain evidence="2">BACL6 MAG-120924-bin43</strain>
    </source>
</reference>
<dbReference type="AlphaFoldDB" id="A0A0R2QBS3"/>
<evidence type="ECO:0000313" key="3">
    <source>
        <dbReference type="Proteomes" id="UP000051017"/>
    </source>
</evidence>
<dbReference type="GO" id="GO:0006355">
    <property type="term" value="P:regulation of DNA-templated transcription"/>
    <property type="evidence" value="ECO:0007669"/>
    <property type="project" value="InterPro"/>
</dbReference>
<dbReference type="GO" id="GO:0005524">
    <property type="term" value="F:ATP binding"/>
    <property type="evidence" value="ECO:0007669"/>
    <property type="project" value="InterPro"/>
</dbReference>
<dbReference type="Pfam" id="PF00158">
    <property type="entry name" value="Sigma54_activat"/>
    <property type="match status" value="1"/>
</dbReference>
<dbReference type="SUPFAM" id="SSF52540">
    <property type="entry name" value="P-loop containing nucleoside triphosphate hydrolases"/>
    <property type="match status" value="1"/>
</dbReference>
<sequence>MAHVHTPPANLPLTIGALRASGWQSFPVKEELRRNAVKRIAAGLPLFEGVLGYEDTVMPQLENALLAGHDVIFLGERGQAKTRIIRSLTGLLDDWMPIISGSEINDDPYNAVSRHARELVAAHGEDTPIAWVHSSDRYGEKLATPDTSVSDLIGEVDPIKVAEGRYLSDELTIHYGLVPRTNRGIFAINELPDLAERIQVGLLNVLEERDVQIRGYKIRLPLDVMLVASANPEDYTNRGRMITPLKDRFGSQIRTHYPLEVSTEMEIVRQEARSSSIGDVHVQWPEFMEEIITTISHVARSSSQVNQRSGVSVRLSVSNYETLAANAVRRALRVGETEVAPRVSDLAALAASTSGKIEIESMEEGRESQILENFVKAAVLQVFKKRVSSAKIGEVIALFEGGVIAHAGEDIASAQYVELFNQVPPLRELVVAAVGNTESVAQIASGVEFVLEGLHLSKRLNKDESGSRATYRSRT</sequence>
<evidence type="ECO:0000313" key="2">
    <source>
        <dbReference type="EMBL" id="KRO47686.1"/>
    </source>
</evidence>
<dbReference type="PANTHER" id="PTHR30267">
    <property type="entry name" value="PROTEIN KINASE PRKA"/>
    <property type="match status" value="1"/>
</dbReference>
<dbReference type="PANTHER" id="PTHR30267:SF2">
    <property type="entry name" value="PROTEIN PRKA"/>
    <property type="match status" value="1"/>
</dbReference>
<dbReference type="Proteomes" id="UP000051017">
    <property type="component" value="Unassembled WGS sequence"/>
</dbReference>
<dbReference type="GO" id="GO:0004672">
    <property type="term" value="F:protein kinase activity"/>
    <property type="evidence" value="ECO:0007669"/>
    <property type="project" value="TreeGrafter"/>
</dbReference>
<protein>
    <submittedName>
        <fullName evidence="2">Magnesium chelatase</fullName>
    </submittedName>
</protein>
<feature type="domain" description="Sigma-54 factor interaction" evidence="1">
    <location>
        <begin position="174"/>
        <end position="232"/>
    </location>
</feature>
<organism evidence="2 3">
    <name type="scientific">Acidimicrobiia bacterium BACL6 MAG-120924-bin43</name>
    <dbReference type="NCBI Taxonomy" id="1655583"/>
    <lineage>
        <taxon>Bacteria</taxon>
        <taxon>Bacillati</taxon>
        <taxon>Actinomycetota</taxon>
        <taxon>Acidimicrobiia</taxon>
        <taxon>acIV cluster</taxon>
    </lineage>
</organism>
<comment type="caution">
    <text evidence="2">The sequence shown here is derived from an EMBL/GenBank/DDBJ whole genome shotgun (WGS) entry which is preliminary data.</text>
</comment>
<accession>A0A0R2QBS3</accession>
<gene>
    <name evidence="2" type="ORF">ABR75_03875</name>
</gene>
<proteinExistence type="predicted"/>
<dbReference type="InterPro" id="IPR027417">
    <property type="entry name" value="P-loop_NTPase"/>
</dbReference>
<dbReference type="InterPro" id="IPR002078">
    <property type="entry name" value="Sigma_54_int"/>
</dbReference>
<dbReference type="FunFam" id="3.40.50.300:FF:000841">
    <property type="entry name" value="Magnesium protoporphyrin chelatase"/>
    <property type="match status" value="1"/>
</dbReference>